<dbReference type="EMBL" id="LMWP01000043">
    <property type="protein sequence ID" value="KUN18539.1"/>
    <property type="molecule type" value="Genomic_DNA"/>
</dbReference>
<keyword evidence="10" id="KW-1185">Reference proteome</keyword>
<sequence length="174" mass="18599">MRPSGRRLFPFAFVAVGTTLLGVLLARRRFAVITVAGASMEPAYRSGDRVLVRRLSQSGRTGIEKGGVVVATWRLPSGDPPGEPAQPRGASGQPTGEPLDARRWMIKRVVAGPGDLIPGGLGPALIAETGKPVPRDRFVVMGDNAAHSHDSRHTGYVEGGDILGVVIHRLERRR</sequence>
<comment type="subcellular location">
    <subcellularLocation>
        <location evidence="2">Cell membrane</location>
        <topology evidence="2">Single-pass type II membrane protein</topology>
    </subcellularLocation>
</comment>
<keyword evidence="5" id="KW-0378">Hydrolase</keyword>
<feature type="region of interest" description="Disordered" evidence="7">
    <location>
        <begin position="75"/>
        <end position="98"/>
    </location>
</feature>
<reference evidence="9 10" key="1">
    <citation type="submission" date="2015-10" db="EMBL/GenBank/DDBJ databases">
        <title>Draft genome sequence of Streptomyces corchorusii DSM 40340, type strain for the species Streptomyces corchorusii.</title>
        <authorList>
            <person name="Ruckert C."/>
            <person name="Winkler A."/>
            <person name="Kalinowski J."/>
            <person name="Kampfer P."/>
            <person name="Glaeser S."/>
        </authorList>
    </citation>
    <scope>NUCLEOTIDE SEQUENCE [LARGE SCALE GENOMIC DNA]</scope>
    <source>
        <strain evidence="9 10">DSM 40340</strain>
    </source>
</reference>
<dbReference type="GO" id="GO:0009003">
    <property type="term" value="F:signal peptidase activity"/>
    <property type="evidence" value="ECO:0007669"/>
    <property type="project" value="UniProtKB-EC"/>
</dbReference>
<dbReference type="PRINTS" id="PR00727">
    <property type="entry name" value="LEADERPTASE"/>
</dbReference>
<evidence type="ECO:0000256" key="4">
    <source>
        <dbReference type="ARBA" id="ARBA00013208"/>
    </source>
</evidence>
<dbReference type="Gene3D" id="2.10.109.10">
    <property type="entry name" value="Umud Fragment, subunit A"/>
    <property type="match status" value="1"/>
</dbReference>
<dbReference type="InterPro" id="IPR036286">
    <property type="entry name" value="LexA/Signal_pep-like_sf"/>
</dbReference>
<accession>A0A117QB18</accession>
<dbReference type="InterPro" id="IPR000223">
    <property type="entry name" value="Pept_S26A_signal_pept_1"/>
</dbReference>
<organism evidence="9 10">
    <name type="scientific">Streptomyces corchorusii</name>
    <name type="common">Streptomyces chibaensis</name>
    <dbReference type="NCBI Taxonomy" id="1903"/>
    <lineage>
        <taxon>Bacteria</taxon>
        <taxon>Bacillati</taxon>
        <taxon>Actinomycetota</taxon>
        <taxon>Actinomycetes</taxon>
        <taxon>Kitasatosporales</taxon>
        <taxon>Streptomycetaceae</taxon>
        <taxon>Streptomyces</taxon>
    </lineage>
</organism>
<dbReference type="Proteomes" id="UP000053398">
    <property type="component" value="Unassembled WGS sequence"/>
</dbReference>
<dbReference type="GO" id="GO:0005886">
    <property type="term" value="C:plasma membrane"/>
    <property type="evidence" value="ECO:0007669"/>
    <property type="project" value="UniProtKB-SubCell"/>
</dbReference>
<dbReference type="GO" id="GO:0006465">
    <property type="term" value="P:signal peptide processing"/>
    <property type="evidence" value="ECO:0007669"/>
    <property type="project" value="InterPro"/>
</dbReference>
<evidence type="ECO:0000313" key="9">
    <source>
        <dbReference type="EMBL" id="KUN18539.1"/>
    </source>
</evidence>
<dbReference type="InterPro" id="IPR019533">
    <property type="entry name" value="Peptidase_S26"/>
</dbReference>
<evidence type="ECO:0000256" key="6">
    <source>
        <dbReference type="PIRSR" id="PIRSR600223-1"/>
    </source>
</evidence>
<dbReference type="PANTHER" id="PTHR43390:SF1">
    <property type="entry name" value="CHLOROPLAST PROCESSING PEPTIDASE"/>
    <property type="match status" value="1"/>
</dbReference>
<comment type="catalytic activity">
    <reaction evidence="1">
        <text>Cleavage of hydrophobic, N-terminal signal or leader sequences from secreted and periplasmic proteins.</text>
        <dbReference type="EC" id="3.4.21.89"/>
    </reaction>
</comment>
<dbReference type="RefSeq" id="WP_059265838.1">
    <property type="nucleotide sequence ID" value="NZ_KQ948366.1"/>
</dbReference>
<dbReference type="EC" id="3.4.21.89" evidence="4"/>
<proteinExistence type="inferred from homology"/>
<feature type="domain" description="Peptidase S26" evidence="8">
    <location>
        <begin position="17"/>
        <end position="117"/>
    </location>
</feature>
<evidence type="ECO:0000256" key="2">
    <source>
        <dbReference type="ARBA" id="ARBA00004401"/>
    </source>
</evidence>
<comment type="caution">
    <text evidence="9">The sequence shown here is derived from an EMBL/GenBank/DDBJ whole genome shotgun (WGS) entry which is preliminary data.</text>
</comment>
<dbReference type="GO" id="GO:0004252">
    <property type="term" value="F:serine-type endopeptidase activity"/>
    <property type="evidence" value="ECO:0007669"/>
    <property type="project" value="InterPro"/>
</dbReference>
<evidence type="ECO:0000256" key="1">
    <source>
        <dbReference type="ARBA" id="ARBA00000677"/>
    </source>
</evidence>
<dbReference type="PANTHER" id="PTHR43390">
    <property type="entry name" value="SIGNAL PEPTIDASE I"/>
    <property type="match status" value="1"/>
</dbReference>
<dbReference type="CDD" id="cd06530">
    <property type="entry name" value="S26_SPase_I"/>
    <property type="match status" value="1"/>
</dbReference>
<feature type="active site" evidence="6">
    <location>
        <position position="39"/>
    </location>
</feature>
<evidence type="ECO:0000256" key="7">
    <source>
        <dbReference type="SAM" id="MobiDB-lite"/>
    </source>
</evidence>
<protein>
    <recommendedName>
        <fullName evidence="4">signal peptidase I</fullName>
        <ecNumber evidence="4">3.4.21.89</ecNumber>
    </recommendedName>
</protein>
<dbReference type="SUPFAM" id="SSF51306">
    <property type="entry name" value="LexA/Signal peptidase"/>
    <property type="match status" value="1"/>
</dbReference>
<evidence type="ECO:0000256" key="3">
    <source>
        <dbReference type="ARBA" id="ARBA00009370"/>
    </source>
</evidence>
<evidence type="ECO:0000256" key="5">
    <source>
        <dbReference type="ARBA" id="ARBA00022801"/>
    </source>
</evidence>
<dbReference type="InterPro" id="IPR019758">
    <property type="entry name" value="Pept_S26A_signal_pept_1_CS"/>
</dbReference>
<dbReference type="AlphaFoldDB" id="A0A117QB18"/>
<evidence type="ECO:0000259" key="8">
    <source>
        <dbReference type="Pfam" id="PF10502"/>
    </source>
</evidence>
<feature type="domain" description="Peptidase S26" evidence="8">
    <location>
        <begin position="129"/>
        <end position="167"/>
    </location>
</feature>
<dbReference type="Pfam" id="PF10502">
    <property type="entry name" value="Peptidase_S26"/>
    <property type="match status" value="2"/>
</dbReference>
<dbReference type="PROSITE" id="PS00761">
    <property type="entry name" value="SPASE_I_3"/>
    <property type="match status" value="1"/>
</dbReference>
<evidence type="ECO:0000313" key="10">
    <source>
        <dbReference type="Proteomes" id="UP000053398"/>
    </source>
</evidence>
<comment type="similarity">
    <text evidence="3">Belongs to the peptidase S26 family.</text>
</comment>
<name>A0A117QB18_STRCK</name>
<gene>
    <name evidence="9" type="ORF">AQJ11_34440</name>
</gene>
<feature type="active site" evidence="6">
    <location>
        <position position="107"/>
    </location>
</feature>